<dbReference type="Gene3D" id="2.40.50.1020">
    <property type="entry name" value="LytTr DNA-binding domain"/>
    <property type="match status" value="1"/>
</dbReference>
<dbReference type="PANTHER" id="PTHR37299">
    <property type="entry name" value="TRANSCRIPTIONAL REGULATOR-RELATED"/>
    <property type="match status" value="1"/>
</dbReference>
<name>A0A0U1PYG2_9BURK</name>
<comment type="caution">
    <text evidence="4">The sequence shown here is derived from an EMBL/GenBank/DDBJ whole genome shotgun (WGS) entry which is preliminary data.</text>
</comment>
<sequence>MLHVLIVDDEALARQRLRFLLESLSEFPCVVQEAASVAAAQQHFKAAQVDLMLLDIQMPGTSGIEWARALQAGKGAPVVVFVTAHAEFAAEAFDLQAADYLTKPVRLERLRQALRRAMQLRPDAAMAAQAVAAQPPQEDFLCIQDRHRTVRVPIQEVLCCRAELKYVTVVTASRQYLLDESLNGLQQRFPQHFLRVHRSALVARGAMRGLVRSLAPQDGECWSLTLAGTTETVPVARRMLATVRAQLRGSSVA</sequence>
<dbReference type="PROSITE" id="PS50110">
    <property type="entry name" value="RESPONSE_REGULATORY"/>
    <property type="match status" value="1"/>
</dbReference>
<feature type="domain" description="Response regulatory" evidence="2">
    <location>
        <begin position="3"/>
        <end position="118"/>
    </location>
</feature>
<dbReference type="GO" id="GO:0000156">
    <property type="term" value="F:phosphorelay response regulator activity"/>
    <property type="evidence" value="ECO:0007669"/>
    <property type="project" value="InterPro"/>
</dbReference>
<dbReference type="GO" id="GO:0003677">
    <property type="term" value="F:DNA binding"/>
    <property type="evidence" value="ECO:0007669"/>
    <property type="project" value="InterPro"/>
</dbReference>
<dbReference type="RefSeq" id="WP_046742246.1">
    <property type="nucleotide sequence ID" value="NZ_LBNQ01000032.1"/>
</dbReference>
<protein>
    <recommendedName>
        <fullName evidence="6">LytTR family transcriptional regulator</fullName>
    </recommendedName>
</protein>
<dbReference type="Proteomes" id="UP000050580">
    <property type="component" value="Unassembled WGS sequence"/>
</dbReference>
<feature type="modified residue" description="4-aspartylphosphate" evidence="1">
    <location>
        <position position="55"/>
    </location>
</feature>
<dbReference type="Pfam" id="PF04397">
    <property type="entry name" value="LytTR"/>
    <property type="match status" value="1"/>
</dbReference>
<dbReference type="Pfam" id="PF00072">
    <property type="entry name" value="Response_reg"/>
    <property type="match status" value="1"/>
</dbReference>
<proteinExistence type="predicted"/>
<dbReference type="InterPro" id="IPR001789">
    <property type="entry name" value="Sig_transdc_resp-reg_receiver"/>
</dbReference>
<dbReference type="PANTHER" id="PTHR37299:SF1">
    <property type="entry name" value="STAGE 0 SPORULATION PROTEIN A HOMOLOG"/>
    <property type="match status" value="1"/>
</dbReference>
<reference evidence="4 5" key="1">
    <citation type="submission" date="2015-05" db="EMBL/GenBank/DDBJ databases">
        <title>Draft genome sequence of Lampropedia sp. CT6, isolated from the microbial mat of a hot water spring, located at Manikaran, India.</title>
        <authorList>
            <person name="Tripathi C."/>
            <person name="Rani P."/>
            <person name="Mahato N.K."/>
            <person name="Lal R."/>
        </authorList>
    </citation>
    <scope>NUCLEOTIDE SEQUENCE [LARGE SCALE GENOMIC DNA]</scope>
    <source>
        <strain evidence="4 5">CT6</strain>
    </source>
</reference>
<evidence type="ECO:0000259" key="2">
    <source>
        <dbReference type="PROSITE" id="PS50110"/>
    </source>
</evidence>
<dbReference type="InterPro" id="IPR011006">
    <property type="entry name" value="CheY-like_superfamily"/>
</dbReference>
<dbReference type="EMBL" id="LBNQ01000032">
    <property type="protein sequence ID" value="KKW67554.1"/>
    <property type="molecule type" value="Genomic_DNA"/>
</dbReference>
<keyword evidence="1" id="KW-0597">Phosphoprotein</keyword>
<dbReference type="SMART" id="SM00448">
    <property type="entry name" value="REC"/>
    <property type="match status" value="1"/>
</dbReference>
<dbReference type="AlphaFoldDB" id="A0A0U1PYG2"/>
<evidence type="ECO:0000313" key="5">
    <source>
        <dbReference type="Proteomes" id="UP000050580"/>
    </source>
</evidence>
<dbReference type="Gene3D" id="3.40.50.2300">
    <property type="match status" value="1"/>
</dbReference>
<keyword evidence="5" id="KW-1185">Reference proteome</keyword>
<dbReference type="PROSITE" id="PS50930">
    <property type="entry name" value="HTH_LYTTR"/>
    <property type="match status" value="1"/>
</dbReference>
<dbReference type="SMART" id="SM00850">
    <property type="entry name" value="LytTR"/>
    <property type="match status" value="1"/>
</dbReference>
<evidence type="ECO:0000259" key="3">
    <source>
        <dbReference type="PROSITE" id="PS50930"/>
    </source>
</evidence>
<dbReference type="STRING" id="1610491.AAV94_10165"/>
<dbReference type="OrthoDB" id="236568at2"/>
<dbReference type="InterPro" id="IPR046947">
    <property type="entry name" value="LytR-like"/>
</dbReference>
<organism evidence="4 5">
    <name type="scientific">Lampropedia cohaerens</name>
    <dbReference type="NCBI Taxonomy" id="1610491"/>
    <lineage>
        <taxon>Bacteria</taxon>
        <taxon>Pseudomonadati</taxon>
        <taxon>Pseudomonadota</taxon>
        <taxon>Betaproteobacteria</taxon>
        <taxon>Burkholderiales</taxon>
        <taxon>Comamonadaceae</taxon>
        <taxon>Lampropedia</taxon>
    </lineage>
</organism>
<dbReference type="InterPro" id="IPR007492">
    <property type="entry name" value="LytTR_DNA-bd_dom"/>
</dbReference>
<evidence type="ECO:0000256" key="1">
    <source>
        <dbReference type="PROSITE-ProRule" id="PRU00169"/>
    </source>
</evidence>
<evidence type="ECO:0008006" key="6">
    <source>
        <dbReference type="Google" id="ProtNLM"/>
    </source>
</evidence>
<accession>A0A0U1PYG2</accession>
<evidence type="ECO:0000313" key="4">
    <source>
        <dbReference type="EMBL" id="KKW67554.1"/>
    </source>
</evidence>
<feature type="domain" description="HTH LytTR-type" evidence="3">
    <location>
        <begin position="141"/>
        <end position="249"/>
    </location>
</feature>
<dbReference type="SUPFAM" id="SSF52172">
    <property type="entry name" value="CheY-like"/>
    <property type="match status" value="1"/>
</dbReference>
<gene>
    <name evidence="4" type="ORF">AAV94_10165</name>
</gene>